<dbReference type="EMBL" id="VIGB01000003">
    <property type="protein sequence ID" value="TQF06185.1"/>
    <property type="molecule type" value="Genomic_DNA"/>
</dbReference>
<keyword evidence="1" id="KW-0812">Transmembrane</keyword>
<keyword evidence="1" id="KW-1133">Transmembrane helix</keyword>
<evidence type="ECO:0000313" key="2">
    <source>
        <dbReference type="EMBL" id="TQF06185.1"/>
    </source>
</evidence>
<reference evidence="2 3" key="1">
    <citation type="submission" date="2019-06" db="EMBL/GenBank/DDBJ databases">
        <title>Description of Kitasatospora acidophila sp. nov. isolated from pine grove soil, and reclassification of Streptomyces novaecaesareae to Kitasatospora novaeceasareae comb. nov.</title>
        <authorList>
            <person name="Kim M.J."/>
        </authorList>
    </citation>
    <scope>NUCLEOTIDE SEQUENCE [LARGE SCALE GENOMIC DNA]</scope>
    <source>
        <strain evidence="2 3">MMS16-CNU292</strain>
    </source>
</reference>
<organism evidence="2 3">
    <name type="scientific">Kitasatospora acidiphila</name>
    <dbReference type="NCBI Taxonomy" id="2567942"/>
    <lineage>
        <taxon>Bacteria</taxon>
        <taxon>Bacillati</taxon>
        <taxon>Actinomycetota</taxon>
        <taxon>Actinomycetes</taxon>
        <taxon>Kitasatosporales</taxon>
        <taxon>Streptomycetaceae</taxon>
        <taxon>Kitasatospora</taxon>
    </lineage>
</organism>
<dbReference type="OrthoDB" id="5196985at2"/>
<evidence type="ECO:0000313" key="3">
    <source>
        <dbReference type="Proteomes" id="UP000319103"/>
    </source>
</evidence>
<sequence>MFFDLRLIIAFLFACYGAVLTALGAAGTTEADRAKTGGWNVNLWVGLAMLGFAAVMGLWAALRPIQPPDGEGDGEAE</sequence>
<feature type="transmembrane region" description="Helical" evidence="1">
    <location>
        <begin position="41"/>
        <end position="62"/>
    </location>
</feature>
<evidence type="ECO:0000256" key="1">
    <source>
        <dbReference type="SAM" id="Phobius"/>
    </source>
</evidence>
<proteinExistence type="predicted"/>
<gene>
    <name evidence="2" type="ORF">E6W39_33150</name>
</gene>
<dbReference type="Proteomes" id="UP000319103">
    <property type="component" value="Unassembled WGS sequence"/>
</dbReference>
<accession>A0A540WAX5</accession>
<dbReference type="RefSeq" id="WP_141636630.1">
    <property type="nucleotide sequence ID" value="NZ_VIGB01000003.1"/>
</dbReference>
<keyword evidence="1" id="KW-0472">Membrane</keyword>
<name>A0A540WAX5_9ACTN</name>
<keyword evidence="3" id="KW-1185">Reference proteome</keyword>
<dbReference type="AlphaFoldDB" id="A0A540WAX5"/>
<comment type="caution">
    <text evidence="2">The sequence shown here is derived from an EMBL/GenBank/DDBJ whole genome shotgun (WGS) entry which is preliminary data.</text>
</comment>
<protein>
    <submittedName>
        <fullName evidence="2">Uncharacterized protein</fullName>
    </submittedName>
</protein>